<dbReference type="OrthoDB" id="338531at2759"/>
<feature type="domain" description="ARID" evidence="4">
    <location>
        <begin position="92"/>
        <end position="186"/>
    </location>
</feature>
<dbReference type="WBParaSite" id="SBAD_0000412401-mRNA-1">
    <property type="protein sequence ID" value="SBAD_0000412401-mRNA-1"/>
    <property type="gene ID" value="SBAD_0000412401"/>
</dbReference>
<sequence length="256" mass="28419">MSEDPPTFAPGTEISAKFRGAFCEAKIKDVSRSLKCKVWLNFTALFIFDSECMRKRFFHDILLKLMHTVLTHVSLNLDLPYDNDSELGAASSEKRDRFVAQLYKFMDERGTPINKCPMIAGQDLDLYALYKAVKDLGGYARVSNKNLWKDVLEQMKYKKVHGATVQAVKSVNSDASVLCSFSFISTTTVDATNTCSTAKVPTCCLVGTPLIGAVHFDPPNSGEGEGAVTQLVCRLPCTPEWSFKHSAQCEFFLSNL</sequence>
<keyword evidence="3" id="KW-0539">Nucleus</keyword>
<evidence type="ECO:0000313" key="5">
    <source>
        <dbReference type="EMBL" id="VDP02861.1"/>
    </source>
</evidence>
<dbReference type="AlphaFoldDB" id="A0A183IK02"/>
<protein>
    <submittedName>
        <fullName evidence="7">ARID domain-containing protein</fullName>
    </submittedName>
</protein>
<evidence type="ECO:0000256" key="2">
    <source>
        <dbReference type="ARBA" id="ARBA00023163"/>
    </source>
</evidence>
<keyword evidence="2" id="KW-0804">Transcription</keyword>
<dbReference type="SMART" id="SM00501">
    <property type="entry name" value="BRIGHT"/>
    <property type="match status" value="1"/>
</dbReference>
<organism evidence="7">
    <name type="scientific">Soboliphyme baturini</name>
    <dbReference type="NCBI Taxonomy" id="241478"/>
    <lineage>
        <taxon>Eukaryota</taxon>
        <taxon>Metazoa</taxon>
        <taxon>Ecdysozoa</taxon>
        <taxon>Nematoda</taxon>
        <taxon>Enoplea</taxon>
        <taxon>Dorylaimia</taxon>
        <taxon>Dioctophymatida</taxon>
        <taxon>Dioctophymatoidea</taxon>
        <taxon>Soboliphymatidae</taxon>
        <taxon>Soboliphyme</taxon>
    </lineage>
</organism>
<dbReference type="PANTHER" id="PTHR13964:SF27">
    <property type="entry name" value="HAT-TRICK, ISOFORM D"/>
    <property type="match status" value="1"/>
</dbReference>
<dbReference type="Pfam" id="PF01388">
    <property type="entry name" value="ARID"/>
    <property type="match status" value="1"/>
</dbReference>
<gene>
    <name evidence="5" type="ORF">SBAD_LOCUS3947</name>
</gene>
<reference evidence="7" key="1">
    <citation type="submission" date="2016-06" db="UniProtKB">
        <authorList>
            <consortium name="WormBaseParasite"/>
        </authorList>
    </citation>
    <scope>IDENTIFICATION</scope>
</reference>
<evidence type="ECO:0000256" key="3">
    <source>
        <dbReference type="ARBA" id="ARBA00023242"/>
    </source>
</evidence>
<evidence type="ECO:0000313" key="7">
    <source>
        <dbReference type="WBParaSite" id="SBAD_0000412401-mRNA-1"/>
    </source>
</evidence>
<evidence type="ECO:0000313" key="6">
    <source>
        <dbReference type="Proteomes" id="UP000270296"/>
    </source>
</evidence>
<evidence type="ECO:0000256" key="1">
    <source>
        <dbReference type="ARBA" id="ARBA00023015"/>
    </source>
</evidence>
<dbReference type="SMART" id="SM01014">
    <property type="entry name" value="ARID"/>
    <property type="match status" value="1"/>
</dbReference>
<dbReference type="PANTHER" id="PTHR13964">
    <property type="entry name" value="RBP-RELATED"/>
    <property type="match status" value="1"/>
</dbReference>
<dbReference type="SUPFAM" id="SSF46774">
    <property type="entry name" value="ARID-like"/>
    <property type="match status" value="1"/>
</dbReference>
<dbReference type="Gene3D" id="2.30.30.140">
    <property type="match status" value="1"/>
</dbReference>
<dbReference type="GO" id="GO:0005634">
    <property type="term" value="C:nucleus"/>
    <property type="evidence" value="ECO:0007669"/>
    <property type="project" value="TreeGrafter"/>
</dbReference>
<keyword evidence="6" id="KW-1185">Reference proteome</keyword>
<dbReference type="Gene3D" id="1.10.150.60">
    <property type="entry name" value="ARID DNA-binding domain"/>
    <property type="match status" value="1"/>
</dbReference>
<dbReference type="InterPro" id="IPR001606">
    <property type="entry name" value="ARID_dom"/>
</dbReference>
<proteinExistence type="predicted"/>
<dbReference type="GO" id="GO:0000976">
    <property type="term" value="F:transcription cis-regulatory region binding"/>
    <property type="evidence" value="ECO:0007669"/>
    <property type="project" value="TreeGrafter"/>
</dbReference>
<name>A0A183IK02_9BILA</name>
<dbReference type="CDD" id="cd16100">
    <property type="entry name" value="ARID"/>
    <property type="match status" value="1"/>
</dbReference>
<dbReference type="InterPro" id="IPR036431">
    <property type="entry name" value="ARID_dom_sf"/>
</dbReference>
<accession>A0A183IK02</accession>
<dbReference type="EMBL" id="UZAM01008034">
    <property type="protein sequence ID" value="VDP02861.1"/>
    <property type="molecule type" value="Genomic_DNA"/>
</dbReference>
<reference evidence="5 6" key="2">
    <citation type="submission" date="2018-11" db="EMBL/GenBank/DDBJ databases">
        <authorList>
            <consortium name="Pathogen Informatics"/>
        </authorList>
    </citation>
    <scope>NUCLEOTIDE SEQUENCE [LARGE SCALE GENOMIC DNA]</scope>
</reference>
<dbReference type="InterPro" id="IPR051232">
    <property type="entry name" value="ARID/SWI1_ChromRemod"/>
</dbReference>
<dbReference type="PROSITE" id="PS51011">
    <property type="entry name" value="ARID"/>
    <property type="match status" value="1"/>
</dbReference>
<dbReference type="GO" id="GO:0006357">
    <property type="term" value="P:regulation of transcription by RNA polymerase II"/>
    <property type="evidence" value="ECO:0007669"/>
    <property type="project" value="TreeGrafter"/>
</dbReference>
<evidence type="ECO:0000259" key="4">
    <source>
        <dbReference type="PROSITE" id="PS51011"/>
    </source>
</evidence>
<keyword evidence="1" id="KW-0805">Transcription regulation</keyword>
<dbReference type="Proteomes" id="UP000270296">
    <property type="component" value="Unassembled WGS sequence"/>
</dbReference>